<dbReference type="Proteomes" id="UP000001401">
    <property type="component" value="Chromosome"/>
</dbReference>
<feature type="transmembrane region" description="Helical" evidence="3">
    <location>
        <begin position="148"/>
        <end position="165"/>
    </location>
</feature>
<feature type="transmembrane region" description="Helical" evidence="3">
    <location>
        <begin position="31"/>
        <end position="54"/>
    </location>
</feature>
<dbReference type="STRING" id="649639.Bcell_1303"/>
<feature type="transmembrane region" description="Helical" evidence="3">
    <location>
        <begin position="217"/>
        <end position="235"/>
    </location>
</feature>
<dbReference type="PANTHER" id="PTHR22911">
    <property type="entry name" value="ACYL-MALONYL CONDENSING ENZYME-RELATED"/>
    <property type="match status" value="1"/>
</dbReference>
<name>E6TSR0_EVAC2</name>
<dbReference type="KEGG" id="bco:Bcell_1303"/>
<dbReference type="EMBL" id="CP002394">
    <property type="protein sequence ID" value="ADU29568.1"/>
    <property type="molecule type" value="Genomic_DNA"/>
</dbReference>
<comment type="subcellular location">
    <subcellularLocation>
        <location evidence="1">Endomembrane system</location>
        <topology evidence="1">Multi-pass membrane protein</topology>
    </subcellularLocation>
</comment>
<dbReference type="InterPro" id="IPR000620">
    <property type="entry name" value="EamA_dom"/>
</dbReference>
<organism evidence="5 6">
    <name type="scientific">Evansella cellulosilytica (strain ATCC 21833 / DSM 2522 / FERM P-1141 / JCM 9156 / N-4)</name>
    <name type="common">Bacillus cellulosilyticus</name>
    <dbReference type="NCBI Taxonomy" id="649639"/>
    <lineage>
        <taxon>Bacteria</taxon>
        <taxon>Bacillati</taxon>
        <taxon>Bacillota</taxon>
        <taxon>Bacilli</taxon>
        <taxon>Bacillales</taxon>
        <taxon>Bacillaceae</taxon>
        <taxon>Evansella</taxon>
    </lineage>
</organism>
<protein>
    <recommendedName>
        <fullName evidence="4">EamA domain-containing protein</fullName>
    </recommendedName>
</protein>
<feature type="transmembrane region" description="Helical" evidence="3">
    <location>
        <begin position="269"/>
        <end position="289"/>
    </location>
</feature>
<feature type="transmembrane region" description="Helical" evidence="3">
    <location>
        <begin position="241"/>
        <end position="262"/>
    </location>
</feature>
<sequence>MGFVLAFLSALCFSITNIILKKGMHHSEHNGVWIITFINMLILGIILLVSIYLLDVPISLHPLGLTIFILSGIFINVFGRGLLYMGIRHIGSSKAVAIKNSAPIITFIFAIVVINEQITMFPFIGIVLIFTGLILLGIQFFHQSSQQIYKLGYVISLLSAFGYGIGQGMSKQAMEYVPNPFLGVFVGILAAFVVLTIIEASRGKIRKHLHSARENPYYIWAGVTTSLALLFFYLSVSYIPVSYAVAILAVDPVLTVILVSFFMKKEESVSKLVVFVATIVFLGAVIISLTG</sequence>
<feature type="transmembrane region" description="Helical" evidence="3">
    <location>
        <begin position="120"/>
        <end position="141"/>
    </location>
</feature>
<reference evidence="5" key="1">
    <citation type="submission" date="2010-12" db="EMBL/GenBank/DDBJ databases">
        <title>Complete sequence of Bacillus cellulosilyticus DSM 2522.</title>
        <authorList>
            <consortium name="US DOE Joint Genome Institute"/>
            <person name="Lucas S."/>
            <person name="Copeland A."/>
            <person name="Lapidus A."/>
            <person name="Cheng J.-F."/>
            <person name="Bruce D."/>
            <person name="Goodwin L."/>
            <person name="Pitluck S."/>
            <person name="Chertkov O."/>
            <person name="Detter J.C."/>
            <person name="Han C."/>
            <person name="Tapia R."/>
            <person name="Land M."/>
            <person name="Hauser L."/>
            <person name="Jeffries C."/>
            <person name="Kyrpides N."/>
            <person name="Ivanova N."/>
            <person name="Mikhailova N."/>
            <person name="Brumm P."/>
            <person name="Mead D."/>
            <person name="Woyke T."/>
        </authorList>
    </citation>
    <scope>NUCLEOTIDE SEQUENCE [LARGE SCALE GENOMIC DNA]</scope>
    <source>
        <strain evidence="5">DSM 2522</strain>
    </source>
</reference>
<evidence type="ECO:0000256" key="2">
    <source>
        <dbReference type="ARBA" id="ARBA00007362"/>
    </source>
</evidence>
<keyword evidence="6" id="KW-1185">Reference proteome</keyword>
<dbReference type="SUPFAM" id="SSF103481">
    <property type="entry name" value="Multidrug resistance efflux transporter EmrE"/>
    <property type="match status" value="2"/>
</dbReference>
<feature type="transmembrane region" description="Helical" evidence="3">
    <location>
        <begin position="95"/>
        <end position="114"/>
    </location>
</feature>
<feature type="transmembrane region" description="Helical" evidence="3">
    <location>
        <begin position="60"/>
        <end position="83"/>
    </location>
</feature>
<evidence type="ECO:0000313" key="5">
    <source>
        <dbReference type="EMBL" id="ADU29568.1"/>
    </source>
</evidence>
<evidence type="ECO:0000259" key="4">
    <source>
        <dbReference type="Pfam" id="PF00892"/>
    </source>
</evidence>
<accession>E6TSR0</accession>
<gene>
    <name evidence="5" type="ordered locus">Bcell_1303</name>
</gene>
<dbReference type="RefSeq" id="WP_013487907.1">
    <property type="nucleotide sequence ID" value="NC_014829.1"/>
</dbReference>
<dbReference type="AlphaFoldDB" id="E6TSR0"/>
<comment type="similarity">
    <text evidence="2">Belongs to the EamA transporter family.</text>
</comment>
<evidence type="ECO:0000256" key="3">
    <source>
        <dbReference type="SAM" id="Phobius"/>
    </source>
</evidence>
<evidence type="ECO:0000256" key="1">
    <source>
        <dbReference type="ARBA" id="ARBA00004127"/>
    </source>
</evidence>
<feature type="transmembrane region" description="Helical" evidence="3">
    <location>
        <begin position="6"/>
        <end position="24"/>
    </location>
</feature>
<evidence type="ECO:0000313" key="6">
    <source>
        <dbReference type="Proteomes" id="UP000001401"/>
    </source>
</evidence>
<feature type="domain" description="EamA" evidence="4">
    <location>
        <begin position="2"/>
        <end position="136"/>
    </location>
</feature>
<feature type="transmembrane region" description="Helical" evidence="3">
    <location>
        <begin position="177"/>
        <end position="197"/>
    </location>
</feature>
<dbReference type="GO" id="GO:0016020">
    <property type="term" value="C:membrane"/>
    <property type="evidence" value="ECO:0007669"/>
    <property type="project" value="InterPro"/>
</dbReference>
<dbReference type="PANTHER" id="PTHR22911:SF137">
    <property type="entry name" value="SOLUTE CARRIER FAMILY 35 MEMBER G2-RELATED"/>
    <property type="match status" value="1"/>
</dbReference>
<keyword evidence="3" id="KW-0812">Transmembrane</keyword>
<dbReference type="InterPro" id="IPR037185">
    <property type="entry name" value="EmrE-like"/>
</dbReference>
<dbReference type="eggNOG" id="COG0697">
    <property type="taxonomic scope" value="Bacteria"/>
</dbReference>
<dbReference type="OrthoDB" id="7849325at2"/>
<keyword evidence="3" id="KW-1133">Transmembrane helix</keyword>
<proteinExistence type="inferred from homology"/>
<dbReference type="Pfam" id="PF00892">
    <property type="entry name" value="EamA"/>
    <property type="match status" value="2"/>
</dbReference>
<dbReference type="HOGENOM" id="CLU_955308_0_0_9"/>
<keyword evidence="3" id="KW-0472">Membrane</keyword>
<feature type="domain" description="EamA" evidence="4">
    <location>
        <begin position="151"/>
        <end position="288"/>
    </location>
</feature>